<dbReference type="Pfam" id="PF02036">
    <property type="entry name" value="SCP2"/>
    <property type="match status" value="1"/>
</dbReference>
<dbReference type="PANTHER" id="PTHR38693:SF1">
    <property type="entry name" value="UBIQUINONE BIOSYNTHESIS ACCESSORY FACTOR UBIJ"/>
    <property type="match status" value="1"/>
</dbReference>
<proteinExistence type="inferred from homology"/>
<reference evidence="2" key="1">
    <citation type="submission" date="2018-06" db="EMBL/GenBank/DDBJ databases">
        <authorList>
            <person name="Zhirakovskaya E."/>
        </authorList>
    </citation>
    <scope>NUCLEOTIDE SEQUENCE</scope>
</reference>
<gene>
    <name evidence="2" type="ORF">MNBD_GAMMA11-2397</name>
</gene>
<dbReference type="GO" id="GO:0006744">
    <property type="term" value="P:ubiquinone biosynthetic process"/>
    <property type="evidence" value="ECO:0007669"/>
    <property type="project" value="InterPro"/>
</dbReference>
<evidence type="ECO:0000313" key="2">
    <source>
        <dbReference type="EMBL" id="VAW61277.1"/>
    </source>
</evidence>
<keyword evidence="2" id="KW-0830">Ubiquinone</keyword>
<dbReference type="PANTHER" id="PTHR38693">
    <property type="entry name" value="UBIQUINONE BIOSYNTHESIS PROTEIN UBIJ"/>
    <property type="match status" value="1"/>
</dbReference>
<dbReference type="InterPro" id="IPR036527">
    <property type="entry name" value="SCP2_sterol-bd_dom_sf"/>
</dbReference>
<dbReference type="SUPFAM" id="SSF55718">
    <property type="entry name" value="SCP-like"/>
    <property type="match status" value="1"/>
</dbReference>
<protein>
    <submittedName>
        <fullName evidence="2">Protein YigP (COG3165) clustered with ubiquinone biosynthetic genes</fullName>
    </submittedName>
</protein>
<dbReference type="InterPro" id="IPR003033">
    <property type="entry name" value="SCP2_sterol-bd_dom"/>
</dbReference>
<dbReference type="AlphaFoldDB" id="A0A3B0XDV6"/>
<dbReference type="HAMAP" id="MF_02215">
    <property type="entry name" value="UbiJ"/>
    <property type="match status" value="1"/>
</dbReference>
<organism evidence="2">
    <name type="scientific">hydrothermal vent metagenome</name>
    <dbReference type="NCBI Taxonomy" id="652676"/>
    <lineage>
        <taxon>unclassified sequences</taxon>
        <taxon>metagenomes</taxon>
        <taxon>ecological metagenomes</taxon>
    </lineage>
</organism>
<feature type="domain" description="SCP2" evidence="1">
    <location>
        <begin position="15"/>
        <end position="112"/>
    </location>
</feature>
<sequence>MDFIQIFTASIESGINRYIALDPDGFARFLSIEGKIITINIEGFHQSVSLFPSADGFLLLSNFDGESDSIISGTPVALIKLGIAGDAKELLFSDEIKITGDVGLANQFNQLLSQLDIDWEEILAQNIGDIAAHKLSNVLKNINHWATRSAHSFSMDSAEYIQEEARLSPSNAELGQFVNSVDELRESADRLAARVQLLNNPENNP</sequence>
<evidence type="ECO:0000259" key="1">
    <source>
        <dbReference type="Pfam" id="PF02036"/>
    </source>
</evidence>
<name>A0A3B0XDV6_9ZZZZ</name>
<dbReference type="EMBL" id="UOFG01000144">
    <property type="protein sequence ID" value="VAW61277.1"/>
    <property type="molecule type" value="Genomic_DNA"/>
</dbReference>
<accession>A0A3B0XDV6</accession>
<dbReference type="InterPro" id="IPR038989">
    <property type="entry name" value="UbiJ"/>
</dbReference>